<name>A0ABT9LRX2_STRGD</name>
<accession>A0ABT9LRX2</accession>
<comment type="function">
    <text evidence="1">Involved in the transposition of the insertion sequence.</text>
</comment>
<feature type="compositionally biased region" description="Pro residues" evidence="2">
    <location>
        <begin position="312"/>
        <end position="325"/>
    </location>
</feature>
<gene>
    <name evidence="4" type="ORF">J2S47_006797</name>
</gene>
<dbReference type="Gene3D" id="3.30.420.10">
    <property type="entry name" value="Ribonuclease H-like superfamily/Ribonuclease H"/>
    <property type="match status" value="1"/>
</dbReference>
<evidence type="ECO:0000256" key="1">
    <source>
        <dbReference type="ARBA" id="ARBA00002286"/>
    </source>
</evidence>
<comment type="caution">
    <text evidence="4">The sequence shown here is derived from an EMBL/GenBank/DDBJ whole genome shotgun (WGS) entry which is preliminary data.</text>
</comment>
<protein>
    <submittedName>
        <fullName evidence="4">Transposase InsO family protein</fullName>
    </submittedName>
</protein>
<evidence type="ECO:0000313" key="5">
    <source>
        <dbReference type="Proteomes" id="UP001231675"/>
    </source>
</evidence>
<evidence type="ECO:0000256" key="2">
    <source>
        <dbReference type="SAM" id="MobiDB-lite"/>
    </source>
</evidence>
<dbReference type="Proteomes" id="UP001231675">
    <property type="component" value="Unassembled WGS sequence"/>
</dbReference>
<dbReference type="PANTHER" id="PTHR46889:SF4">
    <property type="entry name" value="TRANSPOSASE INSO FOR INSERTION SEQUENCE ELEMENT IS911B-RELATED"/>
    <property type="match status" value="1"/>
</dbReference>
<feature type="compositionally biased region" description="Polar residues" evidence="2">
    <location>
        <begin position="282"/>
        <end position="293"/>
    </location>
</feature>
<dbReference type="InterPro" id="IPR036397">
    <property type="entry name" value="RNaseH_sf"/>
</dbReference>
<proteinExistence type="predicted"/>
<dbReference type="Pfam" id="PF00665">
    <property type="entry name" value="rve"/>
    <property type="match status" value="1"/>
</dbReference>
<feature type="region of interest" description="Disordered" evidence="2">
    <location>
        <begin position="273"/>
        <end position="363"/>
    </location>
</feature>
<dbReference type="Pfam" id="PF13276">
    <property type="entry name" value="HTH_21"/>
    <property type="match status" value="1"/>
</dbReference>
<dbReference type="InterPro" id="IPR001584">
    <property type="entry name" value="Integrase_cat-core"/>
</dbReference>
<feature type="domain" description="Integrase catalytic" evidence="3">
    <location>
        <begin position="126"/>
        <end position="290"/>
    </location>
</feature>
<dbReference type="InterPro" id="IPR050900">
    <property type="entry name" value="Transposase_IS3/IS150/IS904"/>
</dbReference>
<dbReference type="InterPro" id="IPR012337">
    <property type="entry name" value="RNaseH-like_sf"/>
</dbReference>
<keyword evidence="5" id="KW-1185">Reference proteome</keyword>
<evidence type="ECO:0000313" key="4">
    <source>
        <dbReference type="EMBL" id="MDP9686295.1"/>
    </source>
</evidence>
<organism evidence="4 5">
    <name type="scientific">Streptomyces griseoviridis</name>
    <dbReference type="NCBI Taxonomy" id="45398"/>
    <lineage>
        <taxon>Bacteria</taxon>
        <taxon>Bacillati</taxon>
        <taxon>Actinomycetota</taxon>
        <taxon>Actinomycetes</taxon>
        <taxon>Kitasatosporales</taxon>
        <taxon>Streptomycetaceae</taxon>
        <taxon>Streptomyces</taxon>
    </lineage>
</organism>
<dbReference type="InterPro" id="IPR048020">
    <property type="entry name" value="Transpos_IS3"/>
</dbReference>
<dbReference type="SUPFAM" id="SSF53098">
    <property type="entry name" value="Ribonuclease H-like"/>
    <property type="match status" value="1"/>
</dbReference>
<sequence length="363" mass="40486">MNRFQCVADLQRRHGVKRLCSILGVSRSGFFYWRRTAADRVARQAADARLAARIRAVHQESDGTYGAPRITAEFHETSGEAVNHKRVARIMRASGIEGVRLRRRHRTTVPDPAAAKAPDLIGRDFTADKPNTKYVGDITYLPVEGGKFCCLATVIDLASRRLAGWAIAGHMRADLVTDALAAAIRTRGSLAGSITHTDHGAQYTSRAFGQACESAGVRRNMSAVGSSTDNALAESFNATFERETLQGRKSCPTEREARLDAFRWLHRYNTRRRHSHLGQRYPSPSKTPSTSHQLRWPKPHNPCSGLRVKAQPPQPHGPDPGPARLPPLAQHERPPPRRPRRPAPRTRSYLQRERHSMGQAPHR</sequence>
<dbReference type="PANTHER" id="PTHR46889">
    <property type="entry name" value="TRANSPOSASE INSF FOR INSERTION SEQUENCE IS3B-RELATED"/>
    <property type="match status" value="1"/>
</dbReference>
<reference evidence="4 5" key="1">
    <citation type="submission" date="2023-07" db="EMBL/GenBank/DDBJ databases">
        <title>Sequencing the genomes of 1000 actinobacteria strains.</title>
        <authorList>
            <person name="Klenk H.-P."/>
        </authorList>
    </citation>
    <scope>NUCLEOTIDE SEQUENCE [LARGE SCALE GENOMIC DNA]</scope>
    <source>
        <strain evidence="4 5">DSM 40229</strain>
    </source>
</reference>
<dbReference type="InterPro" id="IPR025948">
    <property type="entry name" value="HTH-like_dom"/>
</dbReference>
<evidence type="ECO:0000259" key="3">
    <source>
        <dbReference type="PROSITE" id="PS50994"/>
    </source>
</evidence>
<dbReference type="PROSITE" id="PS50994">
    <property type="entry name" value="INTEGRASE"/>
    <property type="match status" value="1"/>
</dbReference>
<dbReference type="NCBIfam" id="NF033516">
    <property type="entry name" value="transpos_IS3"/>
    <property type="match status" value="1"/>
</dbReference>
<dbReference type="EMBL" id="JAURUD010000001">
    <property type="protein sequence ID" value="MDP9686295.1"/>
    <property type="molecule type" value="Genomic_DNA"/>
</dbReference>